<feature type="compositionally biased region" description="Acidic residues" evidence="6">
    <location>
        <begin position="15"/>
        <end position="28"/>
    </location>
</feature>
<evidence type="ECO:0000256" key="2">
    <source>
        <dbReference type="ARBA" id="ARBA00022723"/>
    </source>
</evidence>
<keyword evidence="9" id="KW-1185">Reference proteome</keyword>
<feature type="region of interest" description="Disordered" evidence="6">
    <location>
        <begin position="189"/>
        <end position="217"/>
    </location>
</feature>
<dbReference type="Ensembl" id="ENSMSIT00000018433.1">
    <property type="protein sequence ID" value="ENSMSIP00000014515.1"/>
    <property type="gene ID" value="ENSMSIG00000012411.1"/>
</dbReference>
<keyword evidence="1" id="KW-0645">Protease</keyword>
<dbReference type="InterPro" id="IPR037518">
    <property type="entry name" value="MPN"/>
</dbReference>
<proteinExistence type="predicted"/>
<dbReference type="PANTHER" id="PTHR10410">
    <property type="entry name" value="EUKARYOTIC TRANSLATION INITIATION FACTOR 3 -RELATED"/>
    <property type="match status" value="1"/>
</dbReference>
<dbReference type="Gene3D" id="3.40.140.10">
    <property type="entry name" value="Cytidine Deaminase, domain 2"/>
    <property type="match status" value="1"/>
</dbReference>
<evidence type="ECO:0000259" key="7">
    <source>
        <dbReference type="PROSITE" id="PS50249"/>
    </source>
</evidence>
<evidence type="ECO:0000256" key="6">
    <source>
        <dbReference type="SAM" id="MobiDB-lite"/>
    </source>
</evidence>
<keyword evidence="3" id="KW-0378">Hydrolase</keyword>
<sequence>MAAPESLSPGATAEEAPEEDEDDAEAEDPERGAGSGGRSGSLVGSGGGTAGPGMALGGALTRRAVTLRVLLKDELLEPGEGVLSIYYLGRKFTGDLQLDGRIVWQETGQVFNSPSAWATHCKKLVNPAKKSGCGWASVKYKGQKLDKYKAAWLRRHQLHMPVAAADESPTSEGEEEELLLEEEEEDVLAGVSSEDKGHRPPGKGSLEPEATPPGKRMDKVPVPIRYCMLGSRDSARNPHTLVEVTSFAAINKFQPFNVAVSSNVLFLLIYQVLFLRGLSLVGWYHSHPHSPAVPSLQDIDAQMEYQLRLQGSSNGFQPCLALLCSPYYSGNPGPESKICPFWVMPPPEQRPSDYGIPMDVEMAYVQDSFLTNDVLQEMVMLAEFYKGAPDLVKFQEAWSPEHTYLDKLKMSLASRTPKDQGMCHVLEQVCSVLKQGS</sequence>
<dbReference type="GO" id="GO:0008237">
    <property type="term" value="F:metallopeptidase activity"/>
    <property type="evidence" value="ECO:0007669"/>
    <property type="project" value="UniProtKB-KW"/>
</dbReference>
<feature type="region of interest" description="Disordered" evidence="6">
    <location>
        <begin position="1"/>
        <end position="50"/>
    </location>
</feature>
<organism evidence="8 9">
    <name type="scientific">Mus spicilegus</name>
    <name type="common">Mound-building mouse</name>
    <dbReference type="NCBI Taxonomy" id="10103"/>
    <lineage>
        <taxon>Eukaryota</taxon>
        <taxon>Metazoa</taxon>
        <taxon>Chordata</taxon>
        <taxon>Craniata</taxon>
        <taxon>Vertebrata</taxon>
        <taxon>Euteleostomi</taxon>
        <taxon>Mammalia</taxon>
        <taxon>Eutheria</taxon>
        <taxon>Euarchontoglires</taxon>
        <taxon>Glires</taxon>
        <taxon>Rodentia</taxon>
        <taxon>Myomorpha</taxon>
        <taxon>Muroidea</taxon>
        <taxon>Muridae</taxon>
        <taxon>Murinae</taxon>
        <taxon>Mus</taxon>
        <taxon>Mus</taxon>
    </lineage>
</organism>
<dbReference type="GO" id="GO:0046872">
    <property type="term" value="F:metal ion binding"/>
    <property type="evidence" value="ECO:0007669"/>
    <property type="project" value="UniProtKB-KW"/>
</dbReference>
<name>A0A8C6H142_MUSSI</name>
<dbReference type="Proteomes" id="UP000694415">
    <property type="component" value="Unplaced"/>
</dbReference>
<dbReference type="AlphaFoldDB" id="A0A8C6H142"/>
<evidence type="ECO:0000313" key="8">
    <source>
        <dbReference type="Ensembl" id="ENSMSIP00000014515.1"/>
    </source>
</evidence>
<keyword evidence="5" id="KW-0482">Metalloprotease</keyword>
<protein>
    <submittedName>
        <fullName evidence="8">MPN domain containing</fullName>
    </submittedName>
</protein>
<dbReference type="Pfam" id="PF18755">
    <property type="entry name" value="RAMA"/>
    <property type="match status" value="1"/>
</dbReference>
<evidence type="ECO:0000256" key="3">
    <source>
        <dbReference type="ARBA" id="ARBA00022801"/>
    </source>
</evidence>
<evidence type="ECO:0000256" key="4">
    <source>
        <dbReference type="ARBA" id="ARBA00022833"/>
    </source>
</evidence>
<dbReference type="InterPro" id="IPR050242">
    <property type="entry name" value="JAMM_MPN+_peptidase_M67A"/>
</dbReference>
<evidence type="ECO:0000256" key="1">
    <source>
        <dbReference type="ARBA" id="ARBA00022670"/>
    </source>
</evidence>
<dbReference type="Pfam" id="PF14464">
    <property type="entry name" value="Prok-JAB"/>
    <property type="match status" value="1"/>
</dbReference>
<accession>A0A8C6H142</accession>
<dbReference type="GO" id="GO:0006508">
    <property type="term" value="P:proteolysis"/>
    <property type="evidence" value="ECO:0007669"/>
    <property type="project" value="UniProtKB-KW"/>
</dbReference>
<reference evidence="8" key="2">
    <citation type="submission" date="2025-09" db="UniProtKB">
        <authorList>
            <consortium name="Ensembl"/>
        </authorList>
    </citation>
    <scope>IDENTIFICATION</scope>
</reference>
<dbReference type="PROSITE" id="PS50249">
    <property type="entry name" value="MPN"/>
    <property type="match status" value="1"/>
</dbReference>
<dbReference type="SUPFAM" id="SSF102712">
    <property type="entry name" value="JAB1/MPN domain"/>
    <property type="match status" value="1"/>
</dbReference>
<dbReference type="InterPro" id="IPR028090">
    <property type="entry name" value="JAB_dom_prok"/>
</dbReference>
<dbReference type="GeneTree" id="ENSGT00940000160191"/>
<keyword evidence="4" id="KW-0862">Zinc</keyword>
<evidence type="ECO:0000313" key="9">
    <source>
        <dbReference type="Proteomes" id="UP000694415"/>
    </source>
</evidence>
<dbReference type="InterPro" id="IPR040843">
    <property type="entry name" value="RAMA"/>
</dbReference>
<evidence type="ECO:0000256" key="5">
    <source>
        <dbReference type="ARBA" id="ARBA00023049"/>
    </source>
</evidence>
<feature type="domain" description="MPN" evidence="7">
    <location>
        <begin position="195"/>
        <end position="343"/>
    </location>
</feature>
<keyword evidence="2" id="KW-0479">Metal-binding</keyword>
<feature type="compositionally biased region" description="Gly residues" evidence="6">
    <location>
        <begin position="33"/>
        <end position="50"/>
    </location>
</feature>
<reference evidence="8" key="1">
    <citation type="submission" date="2025-08" db="UniProtKB">
        <authorList>
            <consortium name="Ensembl"/>
        </authorList>
    </citation>
    <scope>IDENTIFICATION</scope>
</reference>